<evidence type="ECO:0000256" key="3">
    <source>
        <dbReference type="ARBA" id="ARBA00011738"/>
    </source>
</evidence>
<dbReference type="EMBL" id="LDPH01000032">
    <property type="protein sequence ID" value="KLV22237.1"/>
    <property type="molecule type" value="Genomic_DNA"/>
</dbReference>
<dbReference type="PANTHER" id="PTHR42743">
    <property type="entry name" value="AMINO-ACID AMINOTRANSFERASE"/>
    <property type="match status" value="1"/>
</dbReference>
<dbReference type="Gene3D" id="3.30.470.10">
    <property type="match status" value="1"/>
</dbReference>
<comment type="cofactor">
    <cofactor evidence="1 6">
        <name>pyridoxal 5'-phosphate</name>
        <dbReference type="ChEBI" id="CHEBI:597326"/>
    </cofactor>
</comment>
<comment type="subunit">
    <text evidence="3">Homodimer.</text>
</comment>
<comment type="similarity">
    <text evidence="2 5">Belongs to the class-IV pyridoxal-phosphate-dependent aminotransferase family.</text>
</comment>
<dbReference type="InterPro" id="IPR043131">
    <property type="entry name" value="BCAT-like_N"/>
</dbReference>
<name>A0A0J1I8I4_NIACI</name>
<organism evidence="7 8">
    <name type="scientific">Niallia circulans</name>
    <name type="common">Bacillus circulans</name>
    <dbReference type="NCBI Taxonomy" id="1397"/>
    <lineage>
        <taxon>Bacteria</taxon>
        <taxon>Bacillati</taxon>
        <taxon>Bacillota</taxon>
        <taxon>Bacilli</taxon>
        <taxon>Bacillales</taxon>
        <taxon>Bacillaceae</taxon>
        <taxon>Niallia</taxon>
    </lineage>
</organism>
<keyword evidence="4 6" id="KW-0663">Pyridoxal phosphate</keyword>
<dbReference type="Proteomes" id="UP000036045">
    <property type="component" value="Unassembled WGS sequence"/>
</dbReference>
<dbReference type="GO" id="GO:0008652">
    <property type="term" value="P:amino acid biosynthetic process"/>
    <property type="evidence" value="ECO:0007669"/>
    <property type="project" value="UniProtKB-ARBA"/>
</dbReference>
<dbReference type="AlphaFoldDB" id="A0A0J1I8I4"/>
<dbReference type="NCBIfam" id="NF005800">
    <property type="entry name" value="PRK07650.1"/>
    <property type="match status" value="1"/>
</dbReference>
<comment type="caution">
    <text evidence="7">The sequence shown here is derived from an EMBL/GenBank/DDBJ whole genome shotgun (WGS) entry which is preliminary data.</text>
</comment>
<keyword evidence="7" id="KW-0456">Lyase</keyword>
<gene>
    <name evidence="7" type="ORF">ABW02_21870</name>
</gene>
<dbReference type="RefSeq" id="WP_047944402.1">
    <property type="nucleotide sequence ID" value="NZ_JARTLH010000012.1"/>
</dbReference>
<dbReference type="InterPro" id="IPR050571">
    <property type="entry name" value="Class-IV_PLP-Dep_Aminotrnsfr"/>
</dbReference>
<dbReference type="CDD" id="cd00449">
    <property type="entry name" value="PLPDE_IV"/>
    <property type="match status" value="1"/>
</dbReference>
<evidence type="ECO:0000256" key="6">
    <source>
        <dbReference type="RuleBase" id="RU004516"/>
    </source>
</evidence>
<accession>A0A0J1I8I4</accession>
<evidence type="ECO:0000256" key="1">
    <source>
        <dbReference type="ARBA" id="ARBA00001933"/>
    </source>
</evidence>
<evidence type="ECO:0000256" key="4">
    <source>
        <dbReference type="ARBA" id="ARBA00022898"/>
    </source>
</evidence>
<sequence>MYIYLNGQIIRQEEAVISVFDHGFMYGLGLFETLRVYDGHPFLLDDHLKRLNDGLSELNIEKFYEREEAVSIIKALLSINNIENAYIRWNVSAGNGMIGLQTEPYTQPNTIVYIKHLPKAAGMVEKTGQIVTVPRNTPEGFFRLKSHHYLNNILAKREIGPEPTREGIFLTKEGYLAEGITSNIFWVVDGELYTPSLQTGILNGITRQFIVKLAQVYGVAVKEGIFSRDILASAKEIFATNSIQEIIPIKRIDKYEYKGKEGPVVTMLYNEYRKHTNQLWSVKELEGIREW</sequence>
<reference evidence="7 8" key="1">
    <citation type="submission" date="2015-05" db="EMBL/GenBank/DDBJ databases">
        <title>Whole genome sequence and identification of bacterial endophytes from Costus igneus.</title>
        <authorList>
            <person name="Lee Y.P."/>
            <person name="Gan H.M."/>
            <person name="Eng W."/>
            <person name="Wheatley M.S."/>
            <person name="Caraballo A."/>
            <person name="Polter S."/>
            <person name="Savka M.A."/>
            <person name="Hudson A.O."/>
        </authorList>
    </citation>
    <scope>NUCLEOTIDE SEQUENCE [LARGE SCALE GENOMIC DNA]</scope>
    <source>
        <strain evidence="7 8">RIT379</strain>
    </source>
</reference>
<evidence type="ECO:0000313" key="8">
    <source>
        <dbReference type="Proteomes" id="UP000036045"/>
    </source>
</evidence>
<dbReference type="FunFam" id="3.20.10.10:FF:000002">
    <property type="entry name" value="D-alanine aminotransferase"/>
    <property type="match status" value="1"/>
</dbReference>
<dbReference type="PATRIC" id="fig|1397.4.peg.3496"/>
<dbReference type="OrthoDB" id="9805628at2"/>
<dbReference type="GO" id="GO:0005829">
    <property type="term" value="C:cytosol"/>
    <property type="evidence" value="ECO:0007669"/>
    <property type="project" value="TreeGrafter"/>
</dbReference>
<protein>
    <submittedName>
        <fullName evidence="7">4-amino-4-deoxychorismate lyase</fullName>
    </submittedName>
</protein>
<evidence type="ECO:0000256" key="2">
    <source>
        <dbReference type="ARBA" id="ARBA00009320"/>
    </source>
</evidence>
<dbReference type="InterPro" id="IPR036038">
    <property type="entry name" value="Aminotransferase-like"/>
</dbReference>
<dbReference type="PROSITE" id="PS00770">
    <property type="entry name" value="AA_TRANSFER_CLASS_4"/>
    <property type="match status" value="1"/>
</dbReference>
<dbReference type="Gene3D" id="3.20.10.10">
    <property type="entry name" value="D-amino Acid Aminotransferase, subunit A, domain 2"/>
    <property type="match status" value="1"/>
</dbReference>
<proteinExistence type="inferred from homology"/>
<dbReference type="InterPro" id="IPR043132">
    <property type="entry name" value="BCAT-like_C"/>
</dbReference>
<dbReference type="InterPro" id="IPR018300">
    <property type="entry name" value="Aminotrans_IV_CS"/>
</dbReference>
<dbReference type="GO" id="GO:0016829">
    <property type="term" value="F:lyase activity"/>
    <property type="evidence" value="ECO:0007669"/>
    <property type="project" value="UniProtKB-KW"/>
</dbReference>
<dbReference type="SUPFAM" id="SSF56752">
    <property type="entry name" value="D-aminoacid aminotransferase-like PLP-dependent enzymes"/>
    <property type="match status" value="1"/>
</dbReference>
<dbReference type="GO" id="GO:0046394">
    <property type="term" value="P:carboxylic acid biosynthetic process"/>
    <property type="evidence" value="ECO:0007669"/>
    <property type="project" value="UniProtKB-ARBA"/>
</dbReference>
<evidence type="ECO:0000256" key="5">
    <source>
        <dbReference type="RuleBase" id="RU004106"/>
    </source>
</evidence>
<dbReference type="PANTHER" id="PTHR42743:SF11">
    <property type="entry name" value="AMINODEOXYCHORISMATE LYASE"/>
    <property type="match status" value="1"/>
</dbReference>
<dbReference type="Pfam" id="PF01063">
    <property type="entry name" value="Aminotran_4"/>
    <property type="match status" value="1"/>
</dbReference>
<evidence type="ECO:0000313" key="7">
    <source>
        <dbReference type="EMBL" id="KLV22237.1"/>
    </source>
</evidence>
<keyword evidence="8" id="KW-1185">Reference proteome</keyword>
<dbReference type="InterPro" id="IPR001544">
    <property type="entry name" value="Aminotrans_IV"/>
</dbReference>